<feature type="domain" description="Replication protein A C-terminal" evidence="10">
    <location>
        <begin position="172"/>
        <end position="279"/>
    </location>
</feature>
<comment type="caution">
    <text evidence="11">The sequence shown here is derived from an EMBL/GenBank/DDBJ whole genome shotgun (WGS) entry which is preliminary data.</text>
</comment>
<evidence type="ECO:0000313" key="12">
    <source>
        <dbReference type="Proteomes" id="UP000822688"/>
    </source>
</evidence>
<protein>
    <submittedName>
        <fullName evidence="11">Uncharacterized protein</fullName>
    </submittedName>
</protein>
<dbReference type="InterPro" id="IPR012340">
    <property type="entry name" value="NA-bd_OB-fold"/>
</dbReference>
<evidence type="ECO:0000256" key="1">
    <source>
        <dbReference type="ARBA" id="ARBA00004123"/>
    </source>
</evidence>
<evidence type="ECO:0000256" key="7">
    <source>
        <dbReference type="ARBA" id="ARBA00023242"/>
    </source>
</evidence>
<dbReference type="SUPFAM" id="SSF46785">
    <property type="entry name" value="Winged helix' DNA-binding domain"/>
    <property type="match status" value="1"/>
</dbReference>
<proteinExistence type="inferred from homology"/>
<evidence type="ECO:0000256" key="2">
    <source>
        <dbReference type="ARBA" id="ARBA00007815"/>
    </source>
</evidence>
<evidence type="ECO:0000259" key="10">
    <source>
        <dbReference type="Pfam" id="PF08784"/>
    </source>
</evidence>
<evidence type="ECO:0000259" key="9">
    <source>
        <dbReference type="Pfam" id="PF01336"/>
    </source>
</evidence>
<dbReference type="Gene3D" id="2.40.50.140">
    <property type="entry name" value="Nucleic acid-binding proteins"/>
    <property type="match status" value="1"/>
</dbReference>
<dbReference type="GO" id="GO:0003697">
    <property type="term" value="F:single-stranded DNA binding"/>
    <property type="evidence" value="ECO:0007669"/>
    <property type="project" value="TreeGrafter"/>
</dbReference>
<evidence type="ECO:0000256" key="4">
    <source>
        <dbReference type="ARBA" id="ARBA00022763"/>
    </source>
</evidence>
<dbReference type="OrthoDB" id="25571at2759"/>
<dbReference type="GO" id="GO:0000724">
    <property type="term" value="P:double-strand break repair via homologous recombination"/>
    <property type="evidence" value="ECO:0007669"/>
    <property type="project" value="TreeGrafter"/>
</dbReference>
<gene>
    <name evidence="11" type="ORF">KC19_4G001900</name>
</gene>
<evidence type="ECO:0000256" key="8">
    <source>
        <dbReference type="SAM" id="MobiDB-lite"/>
    </source>
</evidence>
<dbReference type="Pfam" id="PF01336">
    <property type="entry name" value="tRNA_anti-codon"/>
    <property type="match status" value="1"/>
</dbReference>
<organism evidence="11 12">
    <name type="scientific">Ceratodon purpureus</name>
    <name type="common">Fire moss</name>
    <name type="synonym">Dicranum purpureum</name>
    <dbReference type="NCBI Taxonomy" id="3225"/>
    <lineage>
        <taxon>Eukaryota</taxon>
        <taxon>Viridiplantae</taxon>
        <taxon>Streptophyta</taxon>
        <taxon>Embryophyta</taxon>
        <taxon>Bryophyta</taxon>
        <taxon>Bryophytina</taxon>
        <taxon>Bryopsida</taxon>
        <taxon>Dicranidae</taxon>
        <taxon>Pseudoditrichales</taxon>
        <taxon>Ditrichaceae</taxon>
        <taxon>Ceratodon</taxon>
    </lineage>
</organism>
<keyword evidence="6" id="KW-0234">DNA repair</keyword>
<dbReference type="InterPro" id="IPR014892">
    <property type="entry name" value="RPA_C"/>
</dbReference>
<dbReference type="InterPro" id="IPR036388">
    <property type="entry name" value="WH-like_DNA-bd_sf"/>
</dbReference>
<dbReference type="PANTHER" id="PTHR13989">
    <property type="entry name" value="REPLICATION PROTEIN A-RELATED"/>
    <property type="match status" value="1"/>
</dbReference>
<dbReference type="SUPFAM" id="SSF50249">
    <property type="entry name" value="Nucleic acid-binding proteins"/>
    <property type="match status" value="1"/>
</dbReference>
<keyword evidence="7" id="KW-0539">Nucleus</keyword>
<evidence type="ECO:0000256" key="5">
    <source>
        <dbReference type="ARBA" id="ARBA00023125"/>
    </source>
</evidence>
<dbReference type="GO" id="GO:0006289">
    <property type="term" value="P:nucleotide-excision repair"/>
    <property type="evidence" value="ECO:0007669"/>
    <property type="project" value="TreeGrafter"/>
</dbReference>
<dbReference type="InterPro" id="IPR014646">
    <property type="entry name" value="Rfa2/RPA32"/>
</dbReference>
<keyword evidence="12" id="KW-1185">Reference proteome</keyword>
<comment type="subcellular location">
    <subcellularLocation>
        <location evidence="1">Nucleus</location>
    </subcellularLocation>
</comment>
<dbReference type="EMBL" id="CM026424">
    <property type="protein sequence ID" value="KAG0578151.1"/>
    <property type="molecule type" value="Genomic_DNA"/>
</dbReference>
<dbReference type="GO" id="GO:0035861">
    <property type="term" value="C:site of double-strand break"/>
    <property type="evidence" value="ECO:0007669"/>
    <property type="project" value="TreeGrafter"/>
</dbReference>
<feature type="compositionally biased region" description="Polar residues" evidence="8">
    <location>
        <begin position="25"/>
        <end position="36"/>
    </location>
</feature>
<sequence>MYSESGGPGDASLFAGGGFMPSQSATGTQFGSSAVTGASRRAGGHDGGLQPLTVKMISQAAQKPGDDAFYVDGLEVNNVTLVGMVHDKDERNIDTSFMLDDTTGRIEIKRWIDGQDSYEYNEMQSVQNSMYVRVHGHLRTFQNKLNVVAFSVRPITDFNEVTFHFLEVIYVHLSHTRGKGGAAGSTPALGNTVATGQNGIYGPPKVPAAASTIPSGNAKEECQKRVHSIYEEPASLQVEQGLHVDQVCTRMTGFSRAQVREAIDFLVNEGYIYSTIDDDHHKSTNG</sequence>
<keyword evidence="4" id="KW-0227">DNA damage</keyword>
<dbReference type="Pfam" id="PF08784">
    <property type="entry name" value="RPA_C"/>
    <property type="match status" value="1"/>
</dbReference>
<evidence type="ECO:0000256" key="6">
    <source>
        <dbReference type="ARBA" id="ARBA00023204"/>
    </source>
</evidence>
<dbReference type="FunFam" id="2.40.50.140:FF:000184">
    <property type="entry name" value="replication protein A 32 kDa subunit A-like"/>
    <property type="match status" value="1"/>
</dbReference>
<keyword evidence="5" id="KW-0238">DNA-binding</keyword>
<keyword evidence="3" id="KW-0235">DNA replication</keyword>
<feature type="domain" description="OB" evidence="9">
    <location>
        <begin position="79"/>
        <end position="155"/>
    </location>
</feature>
<dbReference type="PIRSF" id="PIRSF036949">
    <property type="entry name" value="RPA32"/>
    <property type="match status" value="1"/>
</dbReference>
<dbReference type="Proteomes" id="UP000822688">
    <property type="component" value="Chromosome 4"/>
</dbReference>
<dbReference type="FunFam" id="1.10.10.10:FF:000168">
    <property type="entry name" value="Replication protein A 32 kDa subunit"/>
    <property type="match status" value="1"/>
</dbReference>
<dbReference type="InterPro" id="IPR004365">
    <property type="entry name" value="NA-bd_OB_tRNA"/>
</dbReference>
<dbReference type="PANTHER" id="PTHR13989:SF16">
    <property type="entry name" value="REPLICATION PROTEIN A2"/>
    <property type="match status" value="1"/>
</dbReference>
<dbReference type="InterPro" id="IPR036390">
    <property type="entry name" value="WH_DNA-bd_sf"/>
</dbReference>
<evidence type="ECO:0000256" key="3">
    <source>
        <dbReference type="ARBA" id="ARBA00022705"/>
    </source>
</evidence>
<feature type="region of interest" description="Disordered" evidence="8">
    <location>
        <begin position="25"/>
        <end position="47"/>
    </location>
</feature>
<comment type="similarity">
    <text evidence="2">Belongs to the replication factor A protein 2 family.</text>
</comment>
<evidence type="ECO:0000313" key="11">
    <source>
        <dbReference type="EMBL" id="KAG0578151.1"/>
    </source>
</evidence>
<dbReference type="GO" id="GO:0006260">
    <property type="term" value="P:DNA replication"/>
    <property type="evidence" value="ECO:0007669"/>
    <property type="project" value="UniProtKB-KW"/>
</dbReference>
<dbReference type="GO" id="GO:0005662">
    <property type="term" value="C:DNA replication factor A complex"/>
    <property type="evidence" value="ECO:0007669"/>
    <property type="project" value="TreeGrafter"/>
</dbReference>
<dbReference type="CDD" id="cd04478">
    <property type="entry name" value="RPA2_DBD_D"/>
    <property type="match status" value="1"/>
</dbReference>
<accession>A0A8T0I630</accession>
<dbReference type="Gene3D" id="1.10.10.10">
    <property type="entry name" value="Winged helix-like DNA-binding domain superfamily/Winged helix DNA-binding domain"/>
    <property type="match status" value="1"/>
</dbReference>
<reference evidence="11" key="1">
    <citation type="submission" date="2020-06" db="EMBL/GenBank/DDBJ databases">
        <title>WGS assembly of Ceratodon purpureus strain R40.</title>
        <authorList>
            <person name="Carey S.B."/>
            <person name="Jenkins J."/>
            <person name="Shu S."/>
            <person name="Lovell J.T."/>
            <person name="Sreedasyam A."/>
            <person name="Maumus F."/>
            <person name="Tiley G.P."/>
            <person name="Fernandez-Pozo N."/>
            <person name="Barry K."/>
            <person name="Chen C."/>
            <person name="Wang M."/>
            <person name="Lipzen A."/>
            <person name="Daum C."/>
            <person name="Saski C.A."/>
            <person name="Payton A.C."/>
            <person name="Mcbreen J.C."/>
            <person name="Conrad R.E."/>
            <person name="Kollar L.M."/>
            <person name="Olsson S."/>
            <person name="Huttunen S."/>
            <person name="Landis J.B."/>
            <person name="Wickett N.J."/>
            <person name="Johnson M.G."/>
            <person name="Rensing S.A."/>
            <person name="Grimwood J."/>
            <person name="Schmutz J."/>
            <person name="Mcdaniel S.F."/>
        </authorList>
    </citation>
    <scope>NUCLEOTIDE SEQUENCE</scope>
    <source>
        <strain evidence="11">R40</strain>
    </source>
</reference>
<name>A0A8T0I630_CERPU</name>
<dbReference type="GO" id="GO:0000781">
    <property type="term" value="C:chromosome, telomeric region"/>
    <property type="evidence" value="ECO:0007669"/>
    <property type="project" value="TreeGrafter"/>
</dbReference>
<dbReference type="InterPro" id="IPR040260">
    <property type="entry name" value="RFA2-like"/>
</dbReference>
<dbReference type="AlphaFoldDB" id="A0A8T0I630"/>